<sequence length="146" mass="16815">MLYDPANPVVQLCVKGIETEYSGNLEKADTLYREAWELAKNDLEFLTSAHYLARVQSDPRESFRWNLLALEYATKTTDLDIIAFYPSLYLNVAKSYENLRSFADAYKYYLLAHDCIQDLPDDGYGIMIRKGIEAGQERLKEKTPIS</sequence>
<name>A0A2P8HJV6_CHINA</name>
<keyword evidence="2" id="KW-1185">Reference proteome</keyword>
<accession>A0A2P8HJV6</accession>
<comment type="caution">
    <text evidence="1">The sequence shown here is derived from an EMBL/GenBank/DDBJ whole genome shotgun (WGS) entry which is preliminary data.</text>
</comment>
<dbReference type="EMBL" id="PYAW01000003">
    <property type="protein sequence ID" value="PSL46498.1"/>
    <property type="molecule type" value="Genomic_DNA"/>
</dbReference>
<dbReference type="OrthoDB" id="5509356at2"/>
<gene>
    <name evidence="1" type="ORF">CLV51_103478</name>
</gene>
<dbReference type="SUPFAM" id="SSF48452">
    <property type="entry name" value="TPR-like"/>
    <property type="match status" value="1"/>
</dbReference>
<evidence type="ECO:0000313" key="2">
    <source>
        <dbReference type="Proteomes" id="UP000240971"/>
    </source>
</evidence>
<dbReference type="InterPro" id="IPR011990">
    <property type="entry name" value="TPR-like_helical_dom_sf"/>
</dbReference>
<evidence type="ECO:0000313" key="1">
    <source>
        <dbReference type="EMBL" id="PSL46498.1"/>
    </source>
</evidence>
<evidence type="ECO:0008006" key="3">
    <source>
        <dbReference type="Google" id="ProtNLM"/>
    </source>
</evidence>
<dbReference type="Gene3D" id="1.25.40.10">
    <property type="entry name" value="Tetratricopeptide repeat domain"/>
    <property type="match status" value="1"/>
</dbReference>
<dbReference type="AlphaFoldDB" id="A0A2P8HJV6"/>
<organism evidence="1 2">
    <name type="scientific">Chitinophaga niastensis</name>
    <dbReference type="NCBI Taxonomy" id="536980"/>
    <lineage>
        <taxon>Bacteria</taxon>
        <taxon>Pseudomonadati</taxon>
        <taxon>Bacteroidota</taxon>
        <taxon>Chitinophagia</taxon>
        <taxon>Chitinophagales</taxon>
        <taxon>Chitinophagaceae</taxon>
        <taxon>Chitinophaga</taxon>
    </lineage>
</organism>
<dbReference type="Proteomes" id="UP000240971">
    <property type="component" value="Unassembled WGS sequence"/>
</dbReference>
<reference evidence="1 2" key="1">
    <citation type="submission" date="2018-03" db="EMBL/GenBank/DDBJ databases">
        <title>Genomic Encyclopedia of Archaeal and Bacterial Type Strains, Phase II (KMG-II): from individual species to whole genera.</title>
        <authorList>
            <person name="Goeker M."/>
        </authorList>
    </citation>
    <scope>NUCLEOTIDE SEQUENCE [LARGE SCALE GENOMIC DNA]</scope>
    <source>
        <strain evidence="1 2">DSM 24859</strain>
    </source>
</reference>
<proteinExistence type="predicted"/>
<dbReference type="RefSeq" id="WP_106529276.1">
    <property type="nucleotide sequence ID" value="NZ_PYAW01000003.1"/>
</dbReference>
<protein>
    <recommendedName>
        <fullName evidence="3">Tetratricopeptide repeat protein</fullName>
    </recommendedName>
</protein>